<accession>A0A9R0IVK4</accession>
<dbReference type="PANTHER" id="PTHR35758">
    <property type="entry name" value="TRANSMEMBRANE PROTEIN"/>
    <property type="match status" value="1"/>
</dbReference>
<dbReference type="AlphaFoldDB" id="A0A9R0IVK4"/>
<reference evidence="3" key="2">
    <citation type="submission" date="2025-08" db="UniProtKB">
        <authorList>
            <consortium name="RefSeq"/>
        </authorList>
    </citation>
    <scope>IDENTIFICATION</scope>
    <source>
        <tissue evidence="3">Leaf</tissue>
    </source>
</reference>
<feature type="transmembrane region" description="Helical" evidence="1">
    <location>
        <begin position="18"/>
        <end position="35"/>
    </location>
</feature>
<keyword evidence="1" id="KW-0472">Membrane</keyword>
<dbReference type="Proteomes" id="UP000813463">
    <property type="component" value="Chromosome 1"/>
</dbReference>
<name>A0A9R0IVK4_SPIOL</name>
<dbReference type="KEGG" id="soe:110795098"/>
<sequence length="110" mass="12245">MDSPIAAKRSGRSSSYERLLVIIFAIVAVISPLYIDRRSASELEDEEEESSFNLAFLLPVLLLVVILAISVSCYLDQSRFDPYWIHRVGGSSGGIILILTILLLVLKYKS</sequence>
<reference evidence="2" key="1">
    <citation type="journal article" date="2021" name="Nat. Commun.">
        <title>Genomic analyses provide insights into spinach domestication and the genetic basis of agronomic traits.</title>
        <authorList>
            <person name="Cai X."/>
            <person name="Sun X."/>
            <person name="Xu C."/>
            <person name="Sun H."/>
            <person name="Wang X."/>
            <person name="Ge C."/>
            <person name="Zhang Z."/>
            <person name="Wang Q."/>
            <person name="Fei Z."/>
            <person name="Jiao C."/>
            <person name="Wang Q."/>
        </authorList>
    </citation>
    <scope>NUCLEOTIDE SEQUENCE [LARGE SCALE GENOMIC DNA]</scope>
    <source>
        <strain evidence="2">cv. Varoflay</strain>
    </source>
</reference>
<keyword evidence="1" id="KW-0812">Transmembrane</keyword>
<dbReference type="GeneID" id="110795098"/>
<evidence type="ECO:0000256" key="1">
    <source>
        <dbReference type="SAM" id="Phobius"/>
    </source>
</evidence>
<gene>
    <name evidence="3" type="primary">LOC110795098</name>
</gene>
<keyword evidence="2" id="KW-1185">Reference proteome</keyword>
<feature type="transmembrane region" description="Helical" evidence="1">
    <location>
        <begin position="87"/>
        <end position="106"/>
    </location>
</feature>
<proteinExistence type="predicted"/>
<dbReference type="RefSeq" id="XP_021855768.1">
    <property type="nucleotide sequence ID" value="XM_022000076.2"/>
</dbReference>
<evidence type="ECO:0000313" key="2">
    <source>
        <dbReference type="Proteomes" id="UP000813463"/>
    </source>
</evidence>
<protein>
    <recommendedName>
        <fullName evidence="4">Transmembrane protein</fullName>
    </recommendedName>
</protein>
<organism evidence="2 3">
    <name type="scientific">Spinacia oleracea</name>
    <name type="common">Spinach</name>
    <dbReference type="NCBI Taxonomy" id="3562"/>
    <lineage>
        <taxon>Eukaryota</taxon>
        <taxon>Viridiplantae</taxon>
        <taxon>Streptophyta</taxon>
        <taxon>Embryophyta</taxon>
        <taxon>Tracheophyta</taxon>
        <taxon>Spermatophyta</taxon>
        <taxon>Magnoliopsida</taxon>
        <taxon>eudicotyledons</taxon>
        <taxon>Gunneridae</taxon>
        <taxon>Pentapetalae</taxon>
        <taxon>Caryophyllales</taxon>
        <taxon>Chenopodiaceae</taxon>
        <taxon>Chenopodioideae</taxon>
        <taxon>Anserineae</taxon>
        <taxon>Spinacia</taxon>
    </lineage>
</organism>
<evidence type="ECO:0008006" key="4">
    <source>
        <dbReference type="Google" id="ProtNLM"/>
    </source>
</evidence>
<feature type="transmembrane region" description="Helical" evidence="1">
    <location>
        <begin position="55"/>
        <end position="75"/>
    </location>
</feature>
<dbReference type="PANTHER" id="PTHR35758:SF2">
    <property type="entry name" value="TRANSMEMBRANE PROTEIN"/>
    <property type="match status" value="1"/>
</dbReference>
<keyword evidence="1" id="KW-1133">Transmembrane helix</keyword>
<evidence type="ECO:0000313" key="3">
    <source>
        <dbReference type="RefSeq" id="XP_021855768.1"/>
    </source>
</evidence>